<name>A0ABU5R7L3_9PSEU</name>
<organism evidence="2 3">
    <name type="scientific">Amycolatopsis heterodermiae</name>
    <dbReference type="NCBI Taxonomy" id="3110235"/>
    <lineage>
        <taxon>Bacteria</taxon>
        <taxon>Bacillati</taxon>
        <taxon>Actinomycetota</taxon>
        <taxon>Actinomycetes</taxon>
        <taxon>Pseudonocardiales</taxon>
        <taxon>Pseudonocardiaceae</taxon>
        <taxon>Amycolatopsis</taxon>
    </lineage>
</organism>
<comment type="caution">
    <text evidence="2">The sequence shown here is derived from an EMBL/GenBank/DDBJ whole genome shotgun (WGS) entry which is preliminary data.</text>
</comment>
<evidence type="ECO:0000313" key="3">
    <source>
        <dbReference type="Proteomes" id="UP001304298"/>
    </source>
</evidence>
<sequence length="374" mass="40831">MTTDNHIAAPSFDRMRNMLVRAAEVRESEQQQIFDALDDIYARLAPVDSLGAVRKRLSEMPDRTEVSVLAERLDETMSRLEAQDNAIAALTRAVESIVDKLAKPFAQLDGRLDGMAARFEGVAGRMDGLEDKLQNIHRRIDEVGGHLDKQDAKLDSIPQSVLGPVRERIEQAEASLRDRVDHADHELRGKVDELSRVTQERIGELDRVTGERIGANTEALKVALTETGEMIDASDRLEKLGNRLETVTTRLDDLAGRLDKVEDGFLSGIGDLDGALKAGLSKVEGTLSKQPDTDSVDTLVRKSNDESVRRIGGQLDEAMATFAELMLGGGPAVQQIAPPPPAPRQPRRSSRNGRAPKPADAKAKPGEGSEEPTE</sequence>
<evidence type="ECO:0000256" key="1">
    <source>
        <dbReference type="SAM" id="MobiDB-lite"/>
    </source>
</evidence>
<keyword evidence="3" id="KW-1185">Reference proteome</keyword>
<dbReference type="SUPFAM" id="SSF57997">
    <property type="entry name" value="Tropomyosin"/>
    <property type="match status" value="1"/>
</dbReference>
<feature type="region of interest" description="Disordered" evidence="1">
    <location>
        <begin position="330"/>
        <end position="374"/>
    </location>
</feature>
<dbReference type="EMBL" id="JAYFSI010000004">
    <property type="protein sequence ID" value="MEA5362220.1"/>
    <property type="molecule type" value="Genomic_DNA"/>
</dbReference>
<accession>A0ABU5R7L3</accession>
<dbReference type="Gene3D" id="3.90.20.10">
    <property type="match status" value="1"/>
</dbReference>
<reference evidence="2 3" key="1">
    <citation type="submission" date="2023-12" db="EMBL/GenBank/DDBJ databases">
        <title>Amycolatopsis sp. V23-08.</title>
        <authorList>
            <person name="Somphong A."/>
        </authorList>
    </citation>
    <scope>NUCLEOTIDE SEQUENCE [LARGE SCALE GENOMIC DNA]</scope>
    <source>
        <strain evidence="2 3">V23-08</strain>
    </source>
</reference>
<protein>
    <submittedName>
        <fullName evidence="2">PA containing protein</fullName>
    </submittedName>
</protein>
<dbReference type="RefSeq" id="WP_323329673.1">
    <property type="nucleotide sequence ID" value="NZ_JAYFSI010000004.1"/>
</dbReference>
<dbReference type="Proteomes" id="UP001304298">
    <property type="component" value="Unassembled WGS sequence"/>
</dbReference>
<gene>
    <name evidence="2" type="ORF">VA596_21975</name>
</gene>
<proteinExistence type="predicted"/>
<evidence type="ECO:0000313" key="2">
    <source>
        <dbReference type="EMBL" id="MEA5362220.1"/>
    </source>
</evidence>
<feature type="compositionally biased region" description="Basic and acidic residues" evidence="1">
    <location>
        <begin position="357"/>
        <end position="367"/>
    </location>
</feature>